<feature type="region of interest" description="Disordered" evidence="1">
    <location>
        <begin position="530"/>
        <end position="561"/>
    </location>
</feature>
<feature type="transmembrane region" description="Helical" evidence="2">
    <location>
        <begin position="261"/>
        <end position="282"/>
    </location>
</feature>
<feature type="transmembrane region" description="Helical" evidence="2">
    <location>
        <begin position="162"/>
        <end position="181"/>
    </location>
</feature>
<evidence type="ECO:0000256" key="1">
    <source>
        <dbReference type="SAM" id="MobiDB-lite"/>
    </source>
</evidence>
<evidence type="ECO:0000313" key="4">
    <source>
        <dbReference type="Proteomes" id="UP001515480"/>
    </source>
</evidence>
<dbReference type="EMBL" id="JBGBPQ010000013">
    <property type="protein sequence ID" value="KAL1512255.1"/>
    <property type="molecule type" value="Genomic_DNA"/>
</dbReference>
<feature type="transmembrane region" description="Helical" evidence="2">
    <location>
        <begin position="137"/>
        <end position="156"/>
    </location>
</feature>
<feature type="transmembrane region" description="Helical" evidence="2">
    <location>
        <begin position="320"/>
        <end position="341"/>
    </location>
</feature>
<proteinExistence type="predicted"/>
<protein>
    <recommendedName>
        <fullName evidence="5">Transmembrane protein</fullName>
    </recommendedName>
</protein>
<gene>
    <name evidence="3" type="ORF">AB1Y20_005517</name>
</gene>
<feature type="transmembrane region" description="Helical" evidence="2">
    <location>
        <begin position="288"/>
        <end position="313"/>
    </location>
</feature>
<organism evidence="3 4">
    <name type="scientific">Prymnesium parvum</name>
    <name type="common">Toxic golden alga</name>
    <dbReference type="NCBI Taxonomy" id="97485"/>
    <lineage>
        <taxon>Eukaryota</taxon>
        <taxon>Haptista</taxon>
        <taxon>Haptophyta</taxon>
        <taxon>Prymnesiophyceae</taxon>
        <taxon>Prymnesiales</taxon>
        <taxon>Prymnesiaceae</taxon>
        <taxon>Prymnesium</taxon>
    </lineage>
</organism>
<evidence type="ECO:0008006" key="5">
    <source>
        <dbReference type="Google" id="ProtNLM"/>
    </source>
</evidence>
<evidence type="ECO:0000256" key="2">
    <source>
        <dbReference type="SAM" id="Phobius"/>
    </source>
</evidence>
<accession>A0AB34J6G8</accession>
<keyword evidence="4" id="KW-1185">Reference proteome</keyword>
<dbReference type="AlphaFoldDB" id="A0AB34J6G8"/>
<comment type="caution">
    <text evidence="3">The sequence shown here is derived from an EMBL/GenBank/DDBJ whole genome shotgun (WGS) entry which is preliminary data.</text>
</comment>
<feature type="region of interest" description="Disordered" evidence="1">
    <location>
        <begin position="1"/>
        <end position="57"/>
    </location>
</feature>
<keyword evidence="2" id="KW-1133">Transmembrane helix</keyword>
<reference evidence="3 4" key="1">
    <citation type="journal article" date="2024" name="Science">
        <title>Giant polyketide synthase enzymes in the biosynthesis of giant marine polyether toxins.</title>
        <authorList>
            <person name="Fallon T.R."/>
            <person name="Shende V.V."/>
            <person name="Wierzbicki I.H."/>
            <person name="Pendleton A.L."/>
            <person name="Watervoot N.F."/>
            <person name="Auber R.P."/>
            <person name="Gonzalez D.J."/>
            <person name="Wisecaver J.H."/>
            <person name="Moore B.S."/>
        </authorList>
    </citation>
    <scope>NUCLEOTIDE SEQUENCE [LARGE SCALE GENOMIC DNA]</scope>
    <source>
        <strain evidence="3 4">12B1</strain>
    </source>
</reference>
<keyword evidence="2" id="KW-0812">Transmembrane</keyword>
<feature type="transmembrane region" description="Helical" evidence="2">
    <location>
        <begin position="193"/>
        <end position="209"/>
    </location>
</feature>
<name>A0AB34J6G8_PRYPA</name>
<sequence length="561" mass="61025">MIRSSSTAQAHTANSGRPRAVLSNLPSLRSAARNPDHITPFPHPTHSPHQLLRPPPPSLRMGEPHCVVWENATLHNATNATTSADSVLFEPSIPMCIGLSTFGGLLEVASTMCLAYPEFREKMGDVYSKCFHRAMMAMNLLLMLVASIAYIVGSWYGPVSLSVPTVMVSKLLFNLLIMGVVLRMDRFSKDQQVGTYCIACAILTLPEVGPTDQPGADVLALVRQPLSIAWISVLTLATFVCCGGMVVLSRRTEKPGMLVSLGVYVLAQVVSAVMSTSVSKMFPLLDGLLLLILFLLLAGVFAIINVVSLILAAKAVDQALFVPATVMATIVFNMITGIIIWEDWRVIHQWTSYAMAHLIMLLGIFLLAPADAMEQYKNKNRRLSIITDILGTSALRASTAESTESRCISHPSSDSSQPAKEKEVHLSHINPTLEDQASADRVEELPTKSARTPLKRIVQPADVPPEHRRTSVAEAWRATLVGSPLDGFEAMERAAQHSRVSFARSYQPSFAFEHITRISRLSSVCPMSPRARTSQATVSSHVNASSQVNASAQAEARPQLT</sequence>
<keyword evidence="2" id="KW-0472">Membrane</keyword>
<feature type="compositionally biased region" description="Polar residues" evidence="1">
    <location>
        <begin position="1"/>
        <end position="15"/>
    </location>
</feature>
<feature type="compositionally biased region" description="Low complexity" evidence="1">
    <location>
        <begin position="538"/>
        <end position="561"/>
    </location>
</feature>
<dbReference type="Proteomes" id="UP001515480">
    <property type="component" value="Unassembled WGS sequence"/>
</dbReference>
<feature type="transmembrane region" description="Helical" evidence="2">
    <location>
        <begin position="353"/>
        <end position="372"/>
    </location>
</feature>
<feature type="region of interest" description="Disordered" evidence="1">
    <location>
        <begin position="430"/>
        <end position="449"/>
    </location>
</feature>
<feature type="transmembrane region" description="Helical" evidence="2">
    <location>
        <begin position="229"/>
        <end position="249"/>
    </location>
</feature>
<feature type="region of interest" description="Disordered" evidence="1">
    <location>
        <begin position="401"/>
        <end position="424"/>
    </location>
</feature>
<feature type="compositionally biased region" description="Polar residues" evidence="1">
    <location>
        <begin position="401"/>
        <end position="418"/>
    </location>
</feature>
<evidence type="ECO:0000313" key="3">
    <source>
        <dbReference type="EMBL" id="KAL1512255.1"/>
    </source>
</evidence>